<dbReference type="GO" id="GO:0005737">
    <property type="term" value="C:cytoplasm"/>
    <property type="evidence" value="ECO:0007669"/>
    <property type="project" value="TreeGrafter"/>
</dbReference>
<dbReference type="InterPro" id="IPR011022">
    <property type="entry name" value="Arrestin_C-like"/>
</dbReference>
<dbReference type="Pfam" id="PF00339">
    <property type="entry name" value="Arrestin_N"/>
    <property type="match status" value="1"/>
</dbReference>
<dbReference type="AlphaFoldDB" id="A0A0C9M859"/>
<dbReference type="InterPro" id="IPR011021">
    <property type="entry name" value="Arrestin-like_N"/>
</dbReference>
<dbReference type="InterPro" id="IPR014752">
    <property type="entry name" value="Arrestin-like_C"/>
</dbReference>
<dbReference type="STRING" id="91626.A0A0C9M859"/>
<dbReference type="SUPFAM" id="SSF81296">
    <property type="entry name" value="E set domains"/>
    <property type="match status" value="2"/>
</dbReference>
<accession>A0A0C9M859</accession>
<feature type="domain" description="Arrestin C-terminal-like" evidence="3">
    <location>
        <begin position="211"/>
        <end position="344"/>
    </location>
</feature>
<evidence type="ECO:0000259" key="3">
    <source>
        <dbReference type="Pfam" id="PF02752"/>
    </source>
</evidence>
<dbReference type="EMBL" id="DF836414">
    <property type="protein sequence ID" value="GAN06491.1"/>
    <property type="molecule type" value="Genomic_DNA"/>
</dbReference>
<gene>
    <name evidence="4" type="ORF">MAM1_0125d05975</name>
</gene>
<dbReference type="PANTHER" id="PTHR11188">
    <property type="entry name" value="ARRESTIN DOMAIN CONTAINING PROTEIN"/>
    <property type="match status" value="1"/>
</dbReference>
<sequence length="457" mass="50519">MMLFGRNNTDLAAIHNFYVSTSSGSPDKPIAYGPGSIINGSLMITNDKPLSAKNIRIVFKCEAMDSSKREKSSVFSVEAVIWGNPKESTTRTELPQGSHMYLFAIRLPQVNYPPSMHDSHFGHRIGYTLQGVIDLESEPHFTAIVPILYLPLVTTNLPTSKMTQVFEKENKKIQVTAELIKPAYCPGLYRLDAKYAQHDRMTKFLTLSPNIGDLCTVKMITNNNSDSKISSVQVQLQAVATTLNPNHSAATLENEHVHKQYNIVSESFYVSIAKQARDHQDIFKFQIPTNLVPTFTNKMGKYIDIAYRVEITLPNQSNGGGIFSSQQLVANTIVLPITIATVPPSYPIQIEIHECTSNDELPTFIPNIESPLPSPVHYPADRAYSVSPSNSFQMSSDMDISEEDADFVLNKNESQIDASGHLMVPDAADGRRKSSSSSSELSENASTLANSRLEIVS</sequence>
<name>A0A0C9M859_9FUNG</name>
<organism evidence="4">
    <name type="scientific">Mucor ambiguus</name>
    <dbReference type="NCBI Taxonomy" id="91626"/>
    <lineage>
        <taxon>Eukaryota</taxon>
        <taxon>Fungi</taxon>
        <taxon>Fungi incertae sedis</taxon>
        <taxon>Mucoromycota</taxon>
        <taxon>Mucoromycotina</taxon>
        <taxon>Mucoromycetes</taxon>
        <taxon>Mucorales</taxon>
        <taxon>Mucorineae</taxon>
        <taxon>Mucoraceae</taxon>
        <taxon>Mucor</taxon>
    </lineage>
</organism>
<reference evidence="4" key="1">
    <citation type="submission" date="2014-09" db="EMBL/GenBank/DDBJ databases">
        <title>Draft genome sequence of an oleaginous Mucoromycotina fungus Mucor ambiguus NBRC6742.</title>
        <authorList>
            <person name="Takeda I."/>
            <person name="Yamane N."/>
            <person name="Morita T."/>
            <person name="Tamano K."/>
            <person name="Machida M."/>
            <person name="Baker S."/>
            <person name="Koike H."/>
        </authorList>
    </citation>
    <scope>NUCLEOTIDE SEQUENCE</scope>
    <source>
        <strain evidence="4">NBRC 6742</strain>
    </source>
</reference>
<feature type="domain" description="Arrestin-like N-terminal" evidence="2">
    <location>
        <begin position="31"/>
        <end position="140"/>
    </location>
</feature>
<dbReference type="InterPro" id="IPR050357">
    <property type="entry name" value="Arrestin_domain-protein"/>
</dbReference>
<evidence type="ECO:0008006" key="6">
    <source>
        <dbReference type="Google" id="ProtNLM"/>
    </source>
</evidence>
<evidence type="ECO:0000313" key="4">
    <source>
        <dbReference type="EMBL" id="GAN06491.1"/>
    </source>
</evidence>
<keyword evidence="5" id="KW-1185">Reference proteome</keyword>
<evidence type="ECO:0000256" key="1">
    <source>
        <dbReference type="SAM" id="MobiDB-lite"/>
    </source>
</evidence>
<proteinExistence type="predicted"/>
<protein>
    <recommendedName>
        <fullName evidence="6">Arrestin C-terminal-like domain-containing protein</fullName>
    </recommendedName>
</protein>
<dbReference type="Pfam" id="PF02752">
    <property type="entry name" value="Arrestin_C"/>
    <property type="match status" value="1"/>
</dbReference>
<feature type="region of interest" description="Disordered" evidence="1">
    <location>
        <begin position="418"/>
        <end position="457"/>
    </location>
</feature>
<feature type="compositionally biased region" description="Low complexity" evidence="1">
    <location>
        <begin position="435"/>
        <end position="449"/>
    </location>
</feature>
<dbReference type="OrthoDB" id="387657at2759"/>
<evidence type="ECO:0000259" key="2">
    <source>
        <dbReference type="Pfam" id="PF00339"/>
    </source>
</evidence>
<dbReference type="Proteomes" id="UP000053815">
    <property type="component" value="Unassembled WGS sequence"/>
</dbReference>
<dbReference type="Gene3D" id="2.60.40.640">
    <property type="match status" value="2"/>
</dbReference>
<dbReference type="PANTHER" id="PTHR11188:SF17">
    <property type="entry name" value="FI21816P1"/>
    <property type="match status" value="1"/>
</dbReference>
<dbReference type="InterPro" id="IPR014756">
    <property type="entry name" value="Ig_E-set"/>
</dbReference>
<dbReference type="GO" id="GO:0015031">
    <property type="term" value="P:protein transport"/>
    <property type="evidence" value="ECO:0007669"/>
    <property type="project" value="TreeGrafter"/>
</dbReference>
<evidence type="ECO:0000313" key="5">
    <source>
        <dbReference type="Proteomes" id="UP000053815"/>
    </source>
</evidence>